<evidence type="ECO:0000313" key="2">
    <source>
        <dbReference type="EMBL" id="EEP78887.1"/>
    </source>
</evidence>
<dbReference type="InParanoid" id="C4JLM5"/>
<dbReference type="Proteomes" id="UP000002058">
    <property type="component" value="Unassembled WGS sequence"/>
</dbReference>
<dbReference type="STRING" id="336963.C4JLM5"/>
<reference evidence="3" key="1">
    <citation type="journal article" date="2009" name="Genome Res.">
        <title>Comparative genomic analyses of the human fungal pathogens Coccidioides and their relatives.</title>
        <authorList>
            <person name="Sharpton T.J."/>
            <person name="Stajich J.E."/>
            <person name="Rounsley S.D."/>
            <person name="Gardner M.J."/>
            <person name="Wortman J.R."/>
            <person name="Jordar V.S."/>
            <person name="Maiti R."/>
            <person name="Kodira C.D."/>
            <person name="Neafsey D.E."/>
            <person name="Zeng Q."/>
            <person name="Hung C.-Y."/>
            <person name="McMahan C."/>
            <person name="Muszewska A."/>
            <person name="Grynberg M."/>
            <person name="Mandel M.A."/>
            <person name="Kellner E.M."/>
            <person name="Barker B.M."/>
            <person name="Galgiani J.N."/>
            <person name="Orbach M.J."/>
            <person name="Kirkland T.N."/>
            <person name="Cole G.T."/>
            <person name="Henn M.R."/>
            <person name="Birren B.W."/>
            <person name="Taylor J.W."/>
        </authorList>
    </citation>
    <scope>NUCLEOTIDE SEQUENCE [LARGE SCALE GENOMIC DNA]</scope>
    <source>
        <strain evidence="3">UAMH 1704</strain>
    </source>
</reference>
<dbReference type="RefSeq" id="XP_002544216.1">
    <property type="nucleotide sequence ID" value="XM_002544170.1"/>
</dbReference>
<dbReference type="EMBL" id="CH476616">
    <property type="protein sequence ID" value="EEP78887.1"/>
    <property type="molecule type" value="Genomic_DNA"/>
</dbReference>
<feature type="compositionally biased region" description="Basic residues" evidence="1">
    <location>
        <begin position="345"/>
        <end position="354"/>
    </location>
</feature>
<dbReference type="OrthoDB" id="5372734at2759"/>
<name>C4JLM5_UNCRE</name>
<dbReference type="HOGENOM" id="CLU_056231_0_0_1"/>
<dbReference type="GeneID" id="8439596"/>
<feature type="compositionally biased region" description="Polar residues" evidence="1">
    <location>
        <begin position="71"/>
        <end position="86"/>
    </location>
</feature>
<dbReference type="AlphaFoldDB" id="C4JLM5"/>
<evidence type="ECO:0000256" key="1">
    <source>
        <dbReference type="SAM" id="MobiDB-lite"/>
    </source>
</evidence>
<dbReference type="eggNOG" id="ENOG502RNUM">
    <property type="taxonomic scope" value="Eukaryota"/>
</dbReference>
<organism evidence="2 3">
    <name type="scientific">Uncinocarpus reesii (strain UAMH 1704)</name>
    <dbReference type="NCBI Taxonomy" id="336963"/>
    <lineage>
        <taxon>Eukaryota</taxon>
        <taxon>Fungi</taxon>
        <taxon>Dikarya</taxon>
        <taxon>Ascomycota</taxon>
        <taxon>Pezizomycotina</taxon>
        <taxon>Eurotiomycetes</taxon>
        <taxon>Eurotiomycetidae</taxon>
        <taxon>Onygenales</taxon>
        <taxon>Onygenaceae</taxon>
        <taxon>Uncinocarpus</taxon>
    </lineage>
</organism>
<protein>
    <submittedName>
        <fullName evidence="2">Uncharacterized protein</fullName>
    </submittedName>
</protein>
<dbReference type="KEGG" id="ure:UREG_03733"/>
<feature type="region of interest" description="Disordered" evidence="1">
    <location>
        <begin position="67"/>
        <end position="107"/>
    </location>
</feature>
<evidence type="ECO:0000313" key="3">
    <source>
        <dbReference type="Proteomes" id="UP000002058"/>
    </source>
</evidence>
<proteinExistence type="predicted"/>
<gene>
    <name evidence="2" type="ORF">UREG_03733</name>
</gene>
<keyword evidence="3" id="KW-1185">Reference proteome</keyword>
<feature type="region of interest" description="Disordered" evidence="1">
    <location>
        <begin position="239"/>
        <end position="408"/>
    </location>
</feature>
<sequence length="408" mass="45564">MSDEEDYYDEGYDGEWLFWDEGDADIVDDLANGTIHSPVYLTDQALYAALESDSDWDYYTDEYYDDDPSIVNRQEGTSMNSNSKTPGTKRKRFSVDQDGRPPKGVKGLYPDINSFRGVVWRTPSHSLRREELYEPGMGETVSLLRNWRELFTYPEPKSPSIHANHSTTHMPGLPKTNNHLHDQISSLKPEIYDSAPSLCEDECVEDDAETGESPYSLIGRSAYTPPPLHFNDAAHEDLESASGISSEPCKHTFQSKRTSHKPSSRLKQMTAVEDITPPSSADTEASRSPPPDVTSERRKTTNGSADSPDPQPRQGIQVLVGPPKRPESSYHFLADDSVSSEKQLPRHYGKKRKASPSDLAEQEEGKAARKRGRPAKMGEAASQKAPAAKVSRSSTSVENKRCLRERKK</sequence>
<dbReference type="VEuPathDB" id="FungiDB:UREG_03733"/>
<dbReference type="OMA" id="EWIFWDE"/>
<accession>C4JLM5</accession>
<feature type="compositionally biased region" description="Basic residues" evidence="1">
    <location>
        <begin position="253"/>
        <end position="264"/>
    </location>
</feature>